<dbReference type="CDD" id="cd06352">
    <property type="entry name" value="PBP1_NPR_GC-like"/>
    <property type="match status" value="1"/>
</dbReference>
<dbReference type="Gene3D" id="1.10.8.710">
    <property type="match status" value="1"/>
</dbReference>
<keyword evidence="6 26" id="KW-0812">Transmembrane</keyword>
<dbReference type="FunFam" id="3.40.50.300:FF:000063">
    <property type="entry name" value="dynein heavy chain 6, axonemal"/>
    <property type="match status" value="1"/>
</dbReference>
<dbReference type="Gene3D" id="3.30.70.1230">
    <property type="entry name" value="Nucleotide cyclase"/>
    <property type="match status" value="1"/>
</dbReference>
<evidence type="ECO:0000256" key="26">
    <source>
        <dbReference type="SAM" id="Phobius"/>
    </source>
</evidence>
<evidence type="ECO:0000256" key="8">
    <source>
        <dbReference type="ARBA" id="ARBA00022729"/>
    </source>
</evidence>
<keyword evidence="21" id="KW-0206">Cytoskeleton</keyword>
<dbReference type="Gene3D" id="6.10.140.1060">
    <property type="match status" value="1"/>
</dbReference>
<dbReference type="GO" id="GO:0005525">
    <property type="term" value="F:GTP binding"/>
    <property type="evidence" value="ECO:0007669"/>
    <property type="project" value="UniProtKB-KW"/>
</dbReference>
<dbReference type="InterPro" id="IPR011009">
    <property type="entry name" value="Kinase-like_dom_sf"/>
</dbReference>
<dbReference type="Gene3D" id="1.10.8.1220">
    <property type="match status" value="1"/>
</dbReference>
<dbReference type="Pfam" id="PF18199">
    <property type="entry name" value="Dynein_C"/>
    <property type="match status" value="1"/>
</dbReference>
<dbReference type="GO" id="GO:0007018">
    <property type="term" value="P:microtubule-based movement"/>
    <property type="evidence" value="ECO:0007669"/>
    <property type="project" value="InterPro"/>
</dbReference>
<dbReference type="PROSITE" id="PS50011">
    <property type="entry name" value="PROTEIN_KINASE_DOM"/>
    <property type="match status" value="1"/>
</dbReference>
<dbReference type="Pfam" id="PF17857">
    <property type="entry name" value="AAA_lid_1"/>
    <property type="match status" value="1"/>
</dbReference>
<dbReference type="InterPro" id="IPR035699">
    <property type="entry name" value="AAA_6"/>
</dbReference>
<evidence type="ECO:0000256" key="10">
    <source>
        <dbReference type="ARBA" id="ARBA00022741"/>
    </source>
</evidence>
<protein>
    <submittedName>
        <fullName evidence="29">Uncharacterized protein</fullName>
    </submittedName>
</protein>
<dbReference type="Gene3D" id="1.20.140.100">
    <property type="entry name" value="Dynein heavy chain, N-terminal domain 2"/>
    <property type="match status" value="1"/>
</dbReference>
<proteinExistence type="inferred from homology"/>
<feature type="compositionally biased region" description="Acidic residues" evidence="25">
    <location>
        <begin position="213"/>
        <end position="222"/>
    </location>
</feature>
<feature type="compositionally biased region" description="Basic and acidic residues" evidence="25">
    <location>
        <begin position="314"/>
        <end position="331"/>
    </location>
</feature>
<feature type="coiled-coil region" evidence="24">
    <location>
        <begin position="3678"/>
        <end position="3712"/>
    </location>
</feature>
<dbReference type="Pfam" id="PF12774">
    <property type="entry name" value="AAA_6"/>
    <property type="match status" value="1"/>
</dbReference>
<evidence type="ECO:0000256" key="13">
    <source>
        <dbReference type="ARBA" id="ARBA00023017"/>
    </source>
</evidence>
<dbReference type="FunFam" id="1.10.287.2620:FF:000002">
    <property type="entry name" value="Dynein heavy chain 2, axonemal"/>
    <property type="match status" value="1"/>
</dbReference>
<keyword evidence="5" id="KW-0963">Cytoplasm</keyword>
<evidence type="ECO:0000256" key="6">
    <source>
        <dbReference type="ARBA" id="ARBA00022692"/>
    </source>
</evidence>
<dbReference type="InterPro" id="IPR041466">
    <property type="entry name" value="Dynein_AAA5_ext"/>
</dbReference>
<keyword evidence="13" id="KW-0243">Dynein</keyword>
<keyword evidence="7" id="KW-0493">Microtubule</keyword>
<dbReference type="FunFam" id="1.10.8.710:FF:000001">
    <property type="entry name" value="Dynein axonemal heavy chain 2"/>
    <property type="match status" value="1"/>
</dbReference>
<dbReference type="PROSITE" id="PS50125">
    <property type="entry name" value="GUANYLATE_CYCLASE_2"/>
    <property type="match status" value="1"/>
</dbReference>
<dbReference type="InterPro" id="IPR001054">
    <property type="entry name" value="A/G_cyclase"/>
</dbReference>
<dbReference type="FunFam" id="3.40.50.2300:FF:000234">
    <property type="entry name" value="Guanylate cyclase"/>
    <property type="match status" value="1"/>
</dbReference>
<evidence type="ECO:0000256" key="11">
    <source>
        <dbReference type="ARBA" id="ARBA00022840"/>
    </source>
</evidence>
<feature type="compositionally biased region" description="Low complexity" evidence="25">
    <location>
        <begin position="1010"/>
        <end position="1029"/>
    </location>
</feature>
<keyword evidence="23" id="KW-0966">Cell projection</keyword>
<dbReference type="SUPFAM" id="SSF55073">
    <property type="entry name" value="Nucleotide cyclase"/>
    <property type="match status" value="1"/>
</dbReference>
<dbReference type="FunFam" id="3.40.50.300:FF:000049">
    <property type="entry name" value="Dynein, axonemal, heavy chain 5"/>
    <property type="match status" value="1"/>
</dbReference>
<keyword evidence="11" id="KW-0067">ATP-binding</keyword>
<dbReference type="GO" id="GO:0045505">
    <property type="term" value="F:dynein intermediate chain binding"/>
    <property type="evidence" value="ECO:0007669"/>
    <property type="project" value="InterPro"/>
</dbReference>
<feature type="compositionally biased region" description="Basic and acidic residues" evidence="25">
    <location>
        <begin position="180"/>
        <end position="209"/>
    </location>
</feature>
<dbReference type="InterPro" id="IPR003593">
    <property type="entry name" value="AAA+_ATPase"/>
</dbReference>
<dbReference type="FunFam" id="1.10.510.10:FF:000736">
    <property type="entry name" value="Guanylate cyclase"/>
    <property type="match status" value="1"/>
</dbReference>
<dbReference type="GO" id="GO:0005874">
    <property type="term" value="C:microtubule"/>
    <property type="evidence" value="ECO:0007669"/>
    <property type="project" value="UniProtKB-KW"/>
</dbReference>
<evidence type="ECO:0000256" key="25">
    <source>
        <dbReference type="SAM" id="MobiDB-lite"/>
    </source>
</evidence>
<dbReference type="FunFam" id="3.40.50.2300:FF:000365">
    <property type="entry name" value="Guanylate cyclase"/>
    <property type="match status" value="1"/>
</dbReference>
<dbReference type="Gene3D" id="1.10.8.720">
    <property type="entry name" value="Region D6 of dynein motor"/>
    <property type="match status" value="1"/>
</dbReference>
<evidence type="ECO:0000256" key="2">
    <source>
        <dbReference type="ARBA" id="ARBA00004479"/>
    </source>
</evidence>
<dbReference type="GO" id="GO:0016020">
    <property type="term" value="C:membrane"/>
    <property type="evidence" value="ECO:0007669"/>
    <property type="project" value="UniProtKB-SubCell"/>
</dbReference>
<dbReference type="OrthoDB" id="64868at2759"/>
<keyword evidence="12 26" id="KW-1133">Transmembrane helix</keyword>
<dbReference type="Gene3D" id="3.10.490.20">
    <property type="match status" value="1"/>
</dbReference>
<accession>A0A6L2PGR8</accession>
<dbReference type="Proteomes" id="UP000502823">
    <property type="component" value="Unassembled WGS sequence"/>
</dbReference>
<evidence type="ECO:0000256" key="18">
    <source>
        <dbReference type="ARBA" id="ARBA00023170"/>
    </source>
</evidence>
<dbReference type="Pfam" id="PF12775">
    <property type="entry name" value="AAA_7"/>
    <property type="match status" value="1"/>
</dbReference>
<evidence type="ECO:0000259" key="28">
    <source>
        <dbReference type="PROSITE" id="PS50125"/>
    </source>
</evidence>
<keyword evidence="16" id="KW-0342">GTP-binding</keyword>
<dbReference type="InterPro" id="IPR024743">
    <property type="entry name" value="Dynein_HC_stalk"/>
</dbReference>
<dbReference type="InterPro" id="IPR000719">
    <property type="entry name" value="Prot_kinase_dom"/>
</dbReference>
<dbReference type="InterPro" id="IPR026983">
    <property type="entry name" value="DHC"/>
</dbReference>
<dbReference type="Gene3D" id="3.40.50.300">
    <property type="entry name" value="P-loop containing nucleotide triphosphate hydrolases"/>
    <property type="match status" value="5"/>
</dbReference>
<keyword evidence="10" id="KW-0547">Nucleotide-binding</keyword>
<dbReference type="InterPro" id="IPR013602">
    <property type="entry name" value="Dynein_heavy_linker"/>
</dbReference>
<feature type="transmembrane region" description="Helical" evidence="26">
    <location>
        <begin position="5316"/>
        <end position="5341"/>
    </location>
</feature>
<feature type="compositionally biased region" description="Acidic residues" evidence="25">
    <location>
        <begin position="249"/>
        <end position="286"/>
    </location>
</feature>
<dbReference type="SUPFAM" id="SSF53822">
    <property type="entry name" value="Periplasmic binding protein-like I"/>
    <property type="match status" value="1"/>
</dbReference>
<dbReference type="GO" id="GO:0008569">
    <property type="term" value="F:minus-end-directed microtubule motor activity"/>
    <property type="evidence" value="ECO:0007669"/>
    <property type="project" value="InterPro"/>
</dbReference>
<reference evidence="30" key="1">
    <citation type="submission" date="2020-01" db="EMBL/GenBank/DDBJ databases">
        <title>Draft genome sequence of the Termite Coptotermes fromosanus.</title>
        <authorList>
            <person name="Itakura S."/>
            <person name="Yosikawa Y."/>
            <person name="Umezawa K."/>
        </authorList>
    </citation>
    <scope>NUCLEOTIDE SEQUENCE [LARGE SCALE GENOMIC DNA]</scope>
</reference>
<dbReference type="Pfam" id="PF08393">
    <property type="entry name" value="DHC_N2"/>
    <property type="match status" value="1"/>
</dbReference>
<feature type="coiled-coil region" evidence="24">
    <location>
        <begin position="1629"/>
        <end position="1656"/>
    </location>
</feature>
<evidence type="ECO:0000256" key="7">
    <source>
        <dbReference type="ARBA" id="ARBA00022701"/>
    </source>
</evidence>
<feature type="compositionally biased region" description="Basic and acidic residues" evidence="25">
    <location>
        <begin position="500"/>
        <end position="510"/>
    </location>
</feature>
<feature type="non-terminal residue" evidence="29">
    <location>
        <position position="5774"/>
    </location>
</feature>
<dbReference type="PANTHER" id="PTHR22878:SF63">
    <property type="entry name" value="DYNEIN AXONEMAL HEAVY CHAIN 10"/>
    <property type="match status" value="1"/>
</dbReference>
<evidence type="ECO:0000256" key="12">
    <source>
        <dbReference type="ARBA" id="ARBA00022989"/>
    </source>
</evidence>
<dbReference type="SMART" id="SM00382">
    <property type="entry name" value="AAA"/>
    <property type="match status" value="4"/>
</dbReference>
<keyword evidence="22" id="KW-0456">Lyase</keyword>
<keyword evidence="30" id="KW-1185">Reference proteome</keyword>
<evidence type="ECO:0000256" key="14">
    <source>
        <dbReference type="ARBA" id="ARBA00023054"/>
    </source>
</evidence>
<evidence type="ECO:0000256" key="3">
    <source>
        <dbReference type="ARBA" id="ARBA00008171"/>
    </source>
</evidence>
<dbReference type="InterPro" id="IPR001170">
    <property type="entry name" value="ANPR/GUC"/>
</dbReference>
<dbReference type="Pfam" id="PF12781">
    <property type="entry name" value="AAA_9"/>
    <property type="match status" value="1"/>
</dbReference>
<comment type="caution">
    <text evidence="29">The sequence shown here is derived from an EMBL/GenBank/DDBJ whole genome shotgun (WGS) entry which is preliminary data.</text>
</comment>
<dbReference type="InterPro" id="IPR027417">
    <property type="entry name" value="P-loop_NTPase"/>
</dbReference>
<dbReference type="Gene3D" id="3.20.180.20">
    <property type="entry name" value="Dynein heavy chain, N-terminal domain 2"/>
    <property type="match status" value="1"/>
</dbReference>
<evidence type="ECO:0000256" key="9">
    <source>
        <dbReference type="ARBA" id="ARBA00022737"/>
    </source>
</evidence>
<evidence type="ECO:0000256" key="1">
    <source>
        <dbReference type="ARBA" id="ARBA00004430"/>
    </source>
</evidence>
<feature type="coiled-coil region" evidence="24">
    <location>
        <begin position="3476"/>
        <end position="3520"/>
    </location>
</feature>
<evidence type="ECO:0000256" key="5">
    <source>
        <dbReference type="ARBA" id="ARBA00022490"/>
    </source>
</evidence>
<dbReference type="Pfam" id="PF07714">
    <property type="entry name" value="PK_Tyr_Ser-Thr"/>
    <property type="match status" value="1"/>
</dbReference>
<keyword evidence="14 24" id="KW-0175">Coiled coil</keyword>
<feature type="non-terminal residue" evidence="29">
    <location>
        <position position="1"/>
    </location>
</feature>
<comment type="similarity">
    <text evidence="3">Belongs to the protein kinase superfamily. TKL Ser/Thr protein kinase family. ROCO subfamily.</text>
</comment>
<dbReference type="FunFam" id="1.10.8.1220:FF:000001">
    <property type="entry name" value="Dynein axonemal heavy chain 5"/>
    <property type="match status" value="1"/>
</dbReference>
<dbReference type="InterPro" id="IPR004273">
    <property type="entry name" value="Dynein_heavy_D6_P-loop"/>
</dbReference>
<dbReference type="Gene3D" id="1.20.1270.280">
    <property type="match status" value="1"/>
</dbReference>
<feature type="region of interest" description="Disordered" evidence="25">
    <location>
        <begin position="143"/>
        <end position="340"/>
    </location>
</feature>
<dbReference type="InterPro" id="IPR042219">
    <property type="entry name" value="AAA_lid_11_sf"/>
</dbReference>
<dbReference type="PRINTS" id="PR00255">
    <property type="entry name" value="NATPEPTIDER"/>
</dbReference>
<comment type="similarity">
    <text evidence="4">Belongs to the dynein heavy chain family.</text>
</comment>
<dbReference type="Gene3D" id="1.10.472.130">
    <property type="match status" value="1"/>
</dbReference>
<feature type="compositionally biased region" description="Basic and acidic residues" evidence="25">
    <location>
        <begin position="232"/>
        <end position="241"/>
    </location>
</feature>
<dbReference type="Gene3D" id="3.40.50.2300">
    <property type="match status" value="3"/>
</dbReference>
<dbReference type="EMBL" id="BLKM01007452">
    <property type="protein sequence ID" value="GFG30650.1"/>
    <property type="molecule type" value="Genomic_DNA"/>
</dbReference>
<dbReference type="GO" id="GO:0004672">
    <property type="term" value="F:protein kinase activity"/>
    <property type="evidence" value="ECO:0007669"/>
    <property type="project" value="InterPro"/>
</dbReference>
<dbReference type="PANTHER" id="PTHR22878">
    <property type="entry name" value="DYNEIN HEAVY CHAIN 6, AXONEMAL-LIKE-RELATED"/>
    <property type="match status" value="1"/>
</dbReference>
<dbReference type="Pfam" id="PF12777">
    <property type="entry name" value="MT"/>
    <property type="match status" value="1"/>
</dbReference>
<dbReference type="InterPro" id="IPR043160">
    <property type="entry name" value="Dynein_C_barrel"/>
</dbReference>
<evidence type="ECO:0000256" key="16">
    <source>
        <dbReference type="ARBA" id="ARBA00023134"/>
    </source>
</evidence>
<keyword evidence="17 26" id="KW-0472">Membrane</keyword>
<dbReference type="InterPro" id="IPR041658">
    <property type="entry name" value="AAA_lid_11"/>
</dbReference>
<dbReference type="GO" id="GO:0016829">
    <property type="term" value="F:lyase activity"/>
    <property type="evidence" value="ECO:0007669"/>
    <property type="project" value="UniProtKB-KW"/>
</dbReference>
<dbReference type="InterPro" id="IPR043157">
    <property type="entry name" value="Dynein_AAA1S"/>
</dbReference>
<dbReference type="FunFam" id="3.40.50.2300:FF:000153">
    <property type="entry name" value="Guanylate cyclase"/>
    <property type="match status" value="1"/>
</dbReference>
<feature type="coiled-coil region" evidence="24">
    <location>
        <begin position="5668"/>
        <end position="5699"/>
    </location>
</feature>
<dbReference type="InterPro" id="IPR041589">
    <property type="entry name" value="DNAH3_AAA_lid_1"/>
</dbReference>
<evidence type="ECO:0000256" key="22">
    <source>
        <dbReference type="ARBA" id="ARBA00023239"/>
    </source>
</evidence>
<organism evidence="29 30">
    <name type="scientific">Coptotermes formosanus</name>
    <name type="common">Formosan subterranean termite</name>
    <dbReference type="NCBI Taxonomy" id="36987"/>
    <lineage>
        <taxon>Eukaryota</taxon>
        <taxon>Metazoa</taxon>
        <taxon>Ecdysozoa</taxon>
        <taxon>Arthropoda</taxon>
        <taxon>Hexapoda</taxon>
        <taxon>Insecta</taxon>
        <taxon>Pterygota</taxon>
        <taxon>Neoptera</taxon>
        <taxon>Polyneoptera</taxon>
        <taxon>Dictyoptera</taxon>
        <taxon>Blattodea</taxon>
        <taxon>Blattoidea</taxon>
        <taxon>Termitoidae</taxon>
        <taxon>Rhinotermitidae</taxon>
        <taxon>Coptotermes</taxon>
    </lineage>
</organism>
<feature type="region of interest" description="Disordered" evidence="25">
    <location>
        <begin position="1004"/>
        <end position="1034"/>
    </location>
</feature>
<comment type="subcellular location">
    <subcellularLocation>
        <location evidence="1">Cytoplasm</location>
        <location evidence="1">Cytoskeleton</location>
        <location evidence="1">Cilium axoneme</location>
    </subcellularLocation>
    <subcellularLocation>
        <location evidence="2">Membrane</location>
        <topology evidence="2">Single-pass type I membrane protein</topology>
    </subcellularLocation>
</comment>
<name>A0A6L2PGR8_COPFO</name>
<evidence type="ECO:0000256" key="19">
    <source>
        <dbReference type="ARBA" id="ARBA00023175"/>
    </source>
</evidence>
<dbReference type="SMART" id="SM00220">
    <property type="entry name" value="S_TKc"/>
    <property type="match status" value="1"/>
</dbReference>
<dbReference type="GO" id="GO:0005858">
    <property type="term" value="C:axonemal dynein complex"/>
    <property type="evidence" value="ECO:0007669"/>
    <property type="project" value="UniProtKB-ARBA"/>
</dbReference>
<dbReference type="Pfam" id="PF03028">
    <property type="entry name" value="Dynein_heavy"/>
    <property type="match status" value="1"/>
</dbReference>
<dbReference type="SUPFAM" id="SSF56112">
    <property type="entry name" value="Protein kinase-like (PK-like)"/>
    <property type="match status" value="1"/>
</dbReference>
<dbReference type="Gene3D" id="1.20.58.1120">
    <property type="match status" value="1"/>
</dbReference>
<dbReference type="InterPro" id="IPR042222">
    <property type="entry name" value="Dynein_2_N"/>
</dbReference>
<dbReference type="FunFam" id="3.40.50.300:FF:000153">
    <property type="entry name" value="Dynein axonemal heavy chain 1"/>
    <property type="match status" value="1"/>
</dbReference>
<dbReference type="FunFam" id="1.20.140.100:FF:000001">
    <property type="entry name" value="dynein heavy chain 17, axonemal"/>
    <property type="match status" value="1"/>
</dbReference>
<dbReference type="Gene3D" id="1.20.920.20">
    <property type="match status" value="1"/>
</dbReference>
<evidence type="ECO:0000256" key="4">
    <source>
        <dbReference type="ARBA" id="ARBA00008887"/>
    </source>
</evidence>
<dbReference type="SUPFAM" id="SSF52540">
    <property type="entry name" value="P-loop containing nucleoside triphosphate hydrolases"/>
    <property type="match status" value="4"/>
</dbReference>
<dbReference type="InterPro" id="IPR029787">
    <property type="entry name" value="Nucleotide_cyclase"/>
</dbReference>
<dbReference type="FunFam" id="1.20.58.1120:FF:000008">
    <property type="entry name" value="Dynein heavy chain 10, axonemal"/>
    <property type="match status" value="1"/>
</dbReference>
<dbReference type="InterPro" id="IPR013594">
    <property type="entry name" value="Dynein_heavy_tail"/>
</dbReference>
<dbReference type="GO" id="GO:0009190">
    <property type="term" value="P:cyclic nucleotide biosynthetic process"/>
    <property type="evidence" value="ECO:0007669"/>
    <property type="project" value="InterPro"/>
</dbReference>
<evidence type="ECO:0000313" key="29">
    <source>
        <dbReference type="EMBL" id="GFG30650.1"/>
    </source>
</evidence>
<dbReference type="InterPro" id="IPR042228">
    <property type="entry name" value="Dynein_linker_3"/>
</dbReference>
<dbReference type="FunFam" id="1.10.8.720:FF:000005">
    <property type="entry name" value="Dynein axonemal heavy chain 10"/>
    <property type="match status" value="1"/>
</dbReference>
<dbReference type="FunCoup" id="A0A6L2PGR8">
    <property type="interactions" value="18"/>
</dbReference>
<dbReference type="Gene3D" id="1.20.920.30">
    <property type="match status" value="1"/>
</dbReference>
<evidence type="ECO:0000259" key="27">
    <source>
        <dbReference type="PROSITE" id="PS50011"/>
    </source>
</evidence>
<evidence type="ECO:0000313" key="30">
    <source>
        <dbReference type="Proteomes" id="UP000502823"/>
    </source>
</evidence>
<feature type="compositionally biased region" description="Basic and acidic residues" evidence="25">
    <location>
        <begin position="287"/>
        <end position="305"/>
    </location>
</feature>
<sequence length="5774" mass="657516">DRVKMGDARVEWVKEKALKFMEETNGQLFDDVLAEDGGHFGHKMISFLNDDILGPQDVSRRLFFVYKTYYEKLVHEELVAPENGKTCEIGGWSIIWIHTKVYAFRFEAEHQERTREFREIDIDLEIYCRLVIVDIVNRLVTTPSPRSTESEEEAGKWDSASPRAKKKLKGRKAGAKKGSGKVDKEVKEAGKVKKEDKKGAAREESKETTEGPTVEEVEDNAEDGTVQDVTDTEQHEPHDVGDVPTEGDSTVEEETDGVETERESEDEESKEEENKDEGEITEATDDGIERKSEVGDEAKAEAIGKDRKKKGVVKKKEGAKGKGSRKGDGKGGKRGRKSPTTLVELIPEPEEKLQSEPVMEYVKRIIHKVVQAPRLHAQFGCISSDETAKNRRYVYFLRSCQEGIPLMESTEDAVAQMPRYFVIGSCTGRFLLNFQQLLTKVYVPLIECQFRDPTTLGQSERETMTQASGVGLSGSKCSFRRPSDFRRLSIVAKKILSKESETQSSRKSETESGAADDAARQPIKKTLLDETNQLISAIEWTIRHVDGDMTLPIPYMAALHQKDASVQSLAKDAHLKDQLEEVVKSWERHVTDVIDSYLTKKPVGQGPLPEYDYWHEREAGLAFLAEELKSPNVVHIFEILHEGGSRIAERFAQCQDNLLKYYMQARDNVTFLSTILRHFQTITLSDTLPEITETLCPLMEGLHMLWLLSRFYCKDEHMVALMERIAWILCSQAKARLQLSDIFKNPMLEIPTFCTEAIKMLHTWKEAYYDTRLKIEQSGKEQKWEFDENKLFKETDYIAAVARDLFDMAKLMCQFNNIFGPGLKSITNDPSQIDAVTKTIEKIVISVSQVGFDVFDQKFELDWRELLAGFNLQVSKLETEAKYFIDESFNALRSSEEALELLLQFKHIETTEAIQQQLMSKFGHVMKQFMNEILRIQTEFDAFGFYLKLAQQMKTYEDTKFSQWQRKSVPTVTAALKKNVLKVVERKSSKGSVVSPRTGLRIQKSRRMTDSTLSASSASSSISTPSPDIRGNKPERLSIGAVALTMKWVAKGRAKSSIQIAQRSPTFGPSPGPLHMPAGIALTWGEMMKDSVLVEKDLCFETNRLHDIFAIIAEAEMMEQLGFALEPTIRSVAVRKDRLHRDLEAVQNVIKEYNVVVESLTILQFLKDHLLEVERRIQPGLTRFNWNSLGIGEYCKDCRKVLKNLTCLVAQVEKIGQEMRAKIDYLEKFDFFCFEKCREGSGRLSCKAFFIQVETFRGENLILFLELYGGLGPLLMKLESLVLQTNTGQLVVKNLKYFNELLFGKFALFQVETALAIPDVVLCPAANDVYNCILNSARDVLEKLKSVPRWMNGSCLECIPVKVNDSDELYTFSFFEDVIPVQAVNDVVLSIRDSARRLVSEVQKYLQRWKKYRNLWTFNKNITCDRFSAKNPTLLQYDDKLMFFERLVTDIDELDKYCDIHCIRVNLSPIIEAVKFHANEWKRALGVRLAENTKKLMLEFRDLLVKLDSDVQAKIDDLEGFKFVLTAIRSITGMSVNAELTYRELQERCHTLREHNVPAPDEDENMSHEVQSMWEALYVKALKRSFMLESTKARFAKVTVEEIDEFVKITEEFAKRFEEEGPGSVGQDLERGLKLMDEYRTLLQQLEERRLHLVNAEVLFDLPITDYSSFIKCRTDMEGLEQIYSLYREQKAAREAWSNTLWLNLNSEALMDGIDNFIRDFRSFNDMTKQLPVGQFLDMHMKQFKNSVPIFVELKNEGLRERHWKELMDKTGQHFDTSSDRFTLENLFAMQLHRYQNIAEKIIANAVKELEIERGVKKIDDVWKGMQFTVIKHVKKADDYCLILGPVDDIFVALDNDSMKLQCMAASQFIGPFLPAVQTWEKTLSLISQVLDEWLLVQRKWIYLEEIFEGGDIRQQLPDEARKFDDIDKAFQKMMLETAKKLNVKDCCGVDGRLNELRRLSCCLQECQKTLIDYLNSKRNAFPRFLFLSDDELLSVLGSSDPACVQEHMVKMFDNVSRLRLEADSHDRPVASAMVSYEGEAMYFREAVLAVGRAEVWMNAVVEGMRVANRYATKKAIFDYGKLRRPRTEWILDYQDMVCLAATQVWWTAEVENVFEKIRQGKKEAMKEYVEVVNKRVDELVARIRSHLSNNDRRKFHTVLIIDVHARDMIEVFVRDSILNAQEFEWDIQLKFYWWKQADNLVVRQCTGSFNYGYEYVGLNGRLVVTPLTDRIYLTITQALSMQLGGALTGPTGTGKTETVKDLARALGLLCVVTNCGEGMDFKALGKILCGLCQCGAWGCFDEFNRLNVSVLSVISTQLQAIRSALMHKLKRFNFEGQDITLDPKFGVFVTMNPEYAGRTELLASVKALFRPVVCIAPDLEIIGFTVLLCEGFLQAKVLAKKLVALYKLAQEQLSKQKHYDFGLRALKAVLLKAGELKRDSPDLPESVILMSAVRDMNLPKFVFEDVPLFLGLIRDLFPGLECCRVSYPNFKVAVETALAEEGYVVIPAQVEKVVQTYETMMTRHSTVIVGPSGGGKTVVIQTLAKAQTSLGLTAKLFALNPKACSVPELYGILDPVTRDWTDGLLSHIFRDINKPTDREERRCILFDGDVDALWIENMNSVMDDNKVLTLASGERIRLQNHCAILFEVVGDLQYASPATVSRAGMVYVDPKNLGYKPYWDRWLKTRAGHDERAQLEELFVQYVDPQIKHIFEGKLGFVNVVPLKTVIPQTELNMVTQLCFMIDALIPVQEDPNKQVIGELLECLFLEALYYSLGASLNTDGRSQFDEYTKNLCGMMKMEDTLDKKATIGHLPVSQPTLYHYYFDDKDQCWTAWKWMVPDYVHTSGKQISEILVPTVDTVKTIWLLKLMNEVKRPVVLVGEPGTSKSAIIQDFLRQLNPDVFMTLNINFSSRTTTLDLQRTLESVLENRAKDTHGPISGKKLLCFIDDLNMPQVDEYGTQQPIALLKFLFERGGLYGRGRDLKWKNIKDMGFFAAMGEAGGGRNELDPRFVSKLSIFNLTFPSDDTTKHIYGSILAGHTEKFVEQIRTIVPVIVEATLSLYKAVIMEFPTTPSKFHYTFSLRDLSQIWTGILLTTSESLKTTAQFVRVWRNEFTRVVCDRLITEQDQKVMRELLKESIEKHFPEDREFVMRDPLLFGDYRNAMNEGESRIYEDLLDYDAIYYLLQEILEEYNDRHNKLNVVLFDDVLEHLTRVHRVLRMHKGHIMIVGVGGSGKQSLLRLAAFAAGCGVFQIALRRGYNGTSFTEDLKKLYNLIGVQRKPTVFLFTAAHVVEEGFLDLINNMLITGMVPTLFSEHEKEQVCESIRNASKDAGFGVTREGVWQYFTTVCSSNLHVGLCMSPSADILRNRCRSFPGLVKNTSIDWLFPWPPQALAAVASVFLAKNPKIPEPFRMTIVEHAVHVHSSMCDYTEAFLLKSWRKNCVTPGHYLDFIHMYLKLLDEKDEYIKAQCENLAGGMTKILEASEKLNELNAKLELQKTAVAAQTATCEQLLAEVEEATAKATVRKEAATLKSIEMEDQSKIISAEKVEAEAMLAAALPELEAARLALSELDESDITEIRSLEFAPEPVIVVCECVAIIMGYKEVDWEVAEGMMADPNFLNNLKEVNCDLITGTQIRAIKTHVKKSPDLDSVAHISKAGHGLLKFVEAALAYCGVYREVKPKRDRVAQLEREYEQAKQDLKKLYSEINFLDEDLKALGVKCGGAVKERQLLQEEMAVLQRHHMVADKLVCGLSTENARWTQELANLKSHSERLVGDCLVSASFLSYTGAFSWEFRRQMVYEDWEVDLRSRNVPLSKPFRLEKTLTDDSEISRWTSEGLPADELSVQNAILTSRASRFPLFIDPQQQAVQWVRKKEAKENLRIVTFSDTDFLKHLEMAVNCGLPILFEDVDDFIDPVIENALDRNTRVQSGRAFITLGDKEIECHPNFRMYLTTKLSNPVLNPALCAKANVINYTVTAVGLEDQLLSMVVSYERLDLEEQREKLIAETFENKNILKDLEDTVLRGLSTSTGNILDNTELVETLEETKRKAAEVATKLELSSLTAKNIDMLRDGYRPVAKRATVLFFVLSDMAAVNSMYQYSLSAYMEVFTSSLRKANQDTIVSRRLGNIINTLTKSVYDYGCTGMLEKHKLLYSFQMTIKLQQSHGIVRQEEIDFFLKGSVTSIKSENGSPAAWISAQVWEDIMTLSISFPDTFENLPDDIQSHIDDWKEWFDLDQPETSDFPNGYTRKTNNFQKLMLLRCFRVDRVCRAVINYISEIMGEEYLRPPFLSLDAVFEKSKPTMPVVFILSPGSDPTSDLLKLAERSGFGGSKFCYLSLGQGQELIGLNMLAMAVASGQWLVLQNCHLLPDFLRNVEKELQQAPEPHPDFRLWITTNPTPGFPIGILQRSFKAVVAEPPDVLEMRLRSTYCKLSNQTLKSCGHPAFRSLVYVLAFFHAVVQERQKYGKIGWNICYDFDQSDFEVCVEILGTYLTKSLEANDLRIPWGSLKYLFGEVMYGGRVLDDFDRRIVRTYMNEYMGDFLFDTFQPFHFYCDQSVDYVILNESDKDAYISAIERLPLVNSPEVFGLHPNAEISYCTQAAVDMWSELLKLQPQTGENGGAVRRDEFIDNTAKDIMERIPPPYDVARTRQALVGEIGIDAVLDNVASSLCNGELPDVWRKSAPATCKKLGAWMDHFEKRIEQYTLWAASGDPMVMWLSGLHTPESFLTALVQIASHKNGWPLERSTSYTTVTTYVDADDVDEWPDQGCLIRGLYLEGARWDKQKGCLARSHPKVLVEELPLLLVVPTEIHRLKLQSGEIPRKFSVKVADDAVDIRNRSVPNTSLQRYRFCTKPFDVVLTTDTSRALEQVRVYNVGVLMASSLDSPFDLERAGPAVDMALELVNREFLSHHNIRLEKQQGSYPSCSGDIAPGLAADMHFKANVIAFIGPACAFALEPVARLAAYWNRPIITGMGDQPPSETELSVSSGILGRLHKWKNDTSGIFKDKTQYATLTRMSYCQCRLRLVFSSIFKQFNWIHVGLIVDRSDLFSLTVGKNLEYGLRKQGLLRFVRELDGNDEEQYDHYLKDASMYARVLILSVRGVLVRKFMLAAYSLGMTRGDWTFLDVEIFQGPYWSDHDWQMGDHQDHKAKKAYEALLRVSLLTPTSPKFQEFADSVRRLAQQNYNYTFSEGEEVNFFVGAFYDGVYLLGMALNETLSEGEDIHNGTAITRRMWSRDFHGITGHVRIDDNGDRDADYSVLDLDPITGRFEVVAHYYGLSRNYTPVKDKTIHWPGSREGPPPDIPPCGFMGNDPACHSNESYVMVLYASFAFGIFLSFAITLTWIAYRRMQVTADLNNMSWRVRPEEVLLEVGKPFSSRLGLQKNETGIEKVHRGRGSVTSCSSLPPTRVFTTVGIYKGTRVAIKKVTVKKKLDVNSQLLWEIKQVRDVTHENTVRFVGACIDTPVILCLTEYCPKGSLKDVLENEELQLDWNFRMSLIHDVVKGMAYLHGSEVAVHGKLRSCNCLIDGRFVLKISDFGLKTLTTPSEIIKDQIYYNKLLWVAPELIPSTVIPGNPATQKGDVYSFAIILEEIVVRGGPFEAARQFLDPQEIIARVAARENPPFRPVVGTRDCPEELAELMERCWSDSPDDRPTFEMIRSIIRNIRKGYCENLMDDLLRRMEQYANNLEALVEEKTAQLSQEKRRSEELLYQVLPRPVAQQLMAGEMVRPEQFESVTVYFSDIVGFTALCAQSTPMQVVNFLNDLYSTFDRIIGFYDVYK</sequence>
<evidence type="ECO:0000256" key="23">
    <source>
        <dbReference type="ARBA" id="ARBA00023273"/>
    </source>
</evidence>
<evidence type="ECO:0000256" key="21">
    <source>
        <dbReference type="ARBA" id="ARBA00023212"/>
    </source>
</evidence>
<keyword evidence="18" id="KW-0675">Receptor</keyword>
<keyword evidence="15" id="KW-0969">Cilium</keyword>
<dbReference type="Pfam" id="PF08385">
    <property type="entry name" value="DHC_N1"/>
    <property type="match status" value="2"/>
</dbReference>
<gene>
    <name evidence="29" type="ORF">Cfor_12269</name>
</gene>
<dbReference type="InterPro" id="IPR035706">
    <property type="entry name" value="AAA_9"/>
</dbReference>
<dbReference type="GO" id="GO:0005524">
    <property type="term" value="F:ATP binding"/>
    <property type="evidence" value="ECO:0007669"/>
    <property type="project" value="UniProtKB-KW"/>
</dbReference>
<dbReference type="FunFam" id="3.40.50.300:FF:002141">
    <property type="entry name" value="Dynein heavy chain"/>
    <property type="match status" value="1"/>
</dbReference>
<feature type="domain" description="Protein kinase" evidence="27">
    <location>
        <begin position="5360"/>
        <end position="5656"/>
    </location>
</feature>
<keyword evidence="8" id="KW-0732">Signal</keyword>
<dbReference type="Pfam" id="PF00211">
    <property type="entry name" value="Guanylate_cyc"/>
    <property type="match status" value="1"/>
</dbReference>
<evidence type="ECO:0000256" key="24">
    <source>
        <dbReference type="SAM" id="Coils"/>
    </source>
</evidence>
<evidence type="ECO:0000256" key="17">
    <source>
        <dbReference type="ARBA" id="ARBA00023136"/>
    </source>
</evidence>
<feature type="compositionally biased region" description="Basic residues" evidence="25">
    <location>
        <begin position="163"/>
        <end position="179"/>
    </location>
</feature>
<dbReference type="Gene3D" id="1.10.510.10">
    <property type="entry name" value="Transferase(Phosphotransferase) domain 1"/>
    <property type="match status" value="1"/>
</dbReference>
<dbReference type="FunFam" id="1.20.920.30:FF:000007">
    <property type="entry name" value="Dynein axonemal heavy chain 10"/>
    <property type="match status" value="1"/>
</dbReference>
<dbReference type="GO" id="GO:0051959">
    <property type="term" value="F:dynein light intermediate chain binding"/>
    <property type="evidence" value="ECO:0007669"/>
    <property type="project" value="InterPro"/>
</dbReference>
<dbReference type="Pfam" id="PF01094">
    <property type="entry name" value="ANF_receptor"/>
    <property type="match status" value="1"/>
</dbReference>
<dbReference type="InterPro" id="IPR001245">
    <property type="entry name" value="Ser-Thr/Tyr_kinase_cat_dom"/>
</dbReference>
<dbReference type="Gene3D" id="6.10.250.780">
    <property type="match status" value="1"/>
</dbReference>
<feature type="region of interest" description="Disordered" evidence="25">
    <location>
        <begin position="500"/>
        <end position="521"/>
    </location>
</feature>
<dbReference type="InterPro" id="IPR028082">
    <property type="entry name" value="Peripla_BP_I"/>
</dbReference>
<dbReference type="Pfam" id="PF12780">
    <property type="entry name" value="AAA_8"/>
    <property type="match status" value="1"/>
</dbReference>
<dbReference type="InterPro" id="IPR001828">
    <property type="entry name" value="ANF_lig-bd_rcpt"/>
</dbReference>
<dbReference type="InParanoid" id="A0A6L2PGR8"/>
<evidence type="ECO:0000256" key="15">
    <source>
        <dbReference type="ARBA" id="ARBA00023069"/>
    </source>
</evidence>
<dbReference type="InterPro" id="IPR041228">
    <property type="entry name" value="Dynein_C"/>
</dbReference>
<dbReference type="GO" id="GO:0097729">
    <property type="term" value="C:9+2 motile cilium"/>
    <property type="evidence" value="ECO:0007669"/>
    <property type="project" value="UniProtKB-ARBA"/>
</dbReference>
<feature type="domain" description="Guanylate cyclase" evidence="28">
    <location>
        <begin position="5731"/>
        <end position="5774"/>
    </location>
</feature>
<keyword evidence="20" id="KW-0325">Glycoprotein</keyword>
<dbReference type="InterPro" id="IPR024317">
    <property type="entry name" value="Dynein_heavy_chain_D4_dom"/>
</dbReference>
<dbReference type="FunFam" id="3.20.180.20:FF:000001">
    <property type="entry name" value="Dynein axonemal heavy chain 5"/>
    <property type="match status" value="1"/>
</dbReference>
<dbReference type="GO" id="GO:0008017">
    <property type="term" value="F:microtubule binding"/>
    <property type="evidence" value="ECO:0007669"/>
    <property type="project" value="UniProtKB-ARBA"/>
</dbReference>
<dbReference type="Gene3D" id="1.10.287.2620">
    <property type="match status" value="1"/>
</dbReference>
<keyword evidence="9" id="KW-0677">Repeat</keyword>
<dbReference type="GO" id="GO:0035556">
    <property type="term" value="P:intracellular signal transduction"/>
    <property type="evidence" value="ECO:0007669"/>
    <property type="project" value="InterPro"/>
</dbReference>
<evidence type="ECO:0000256" key="20">
    <source>
        <dbReference type="ARBA" id="ARBA00023180"/>
    </source>
</evidence>
<dbReference type="Pfam" id="PF18198">
    <property type="entry name" value="AAA_lid_11"/>
    <property type="match status" value="1"/>
</dbReference>
<dbReference type="Pfam" id="PF17852">
    <property type="entry name" value="Dynein_AAA_lid"/>
    <property type="match status" value="1"/>
</dbReference>
<keyword evidence="19" id="KW-0505">Motor protein</keyword>